<keyword evidence="1" id="KW-0732">Signal</keyword>
<accession>A0A448IYA1</accession>
<dbReference type="KEGG" id="mauu:NCTC10437_04433"/>
<proteinExistence type="predicted"/>
<dbReference type="EMBL" id="LR134356">
    <property type="protein sequence ID" value="VEG57424.1"/>
    <property type="molecule type" value="Genomic_DNA"/>
</dbReference>
<gene>
    <name evidence="2" type="ORF">NCTC10437_04433</name>
</gene>
<name>A0A448IYA1_MYCAU</name>
<dbReference type="RefSeq" id="WP_048632929.1">
    <property type="nucleotide sequence ID" value="NZ_CVQQ01000008.1"/>
</dbReference>
<evidence type="ECO:0000256" key="1">
    <source>
        <dbReference type="SAM" id="SignalP"/>
    </source>
</evidence>
<dbReference type="Proteomes" id="UP000279306">
    <property type="component" value="Chromosome"/>
</dbReference>
<feature type="signal peptide" evidence="1">
    <location>
        <begin position="1"/>
        <end position="24"/>
    </location>
</feature>
<reference evidence="2 3" key="1">
    <citation type="submission" date="2018-12" db="EMBL/GenBank/DDBJ databases">
        <authorList>
            <consortium name="Pathogen Informatics"/>
        </authorList>
    </citation>
    <scope>NUCLEOTIDE SEQUENCE [LARGE SCALE GENOMIC DNA]</scope>
    <source>
        <strain evidence="2 3">NCTC10437</strain>
    </source>
</reference>
<sequence>MTKFLAAALMPLGAALALASPAQADTAANTINGLQAQGYNVTISRVGNGPLNECTVIGVRTSRAPNQFTLIDDDDLNVFTTAAKPKATVSLNCAN</sequence>
<dbReference type="AlphaFoldDB" id="A0A448IYA1"/>
<protein>
    <recommendedName>
        <fullName evidence="4">Secreted protein</fullName>
    </recommendedName>
</protein>
<dbReference type="STRING" id="1791.GCA_001049355_03080"/>
<evidence type="ECO:0000313" key="2">
    <source>
        <dbReference type="EMBL" id="VEG57424.1"/>
    </source>
</evidence>
<organism evidence="2 3">
    <name type="scientific">Mycolicibacterium aurum</name>
    <name type="common">Mycobacterium aurum</name>
    <dbReference type="NCBI Taxonomy" id="1791"/>
    <lineage>
        <taxon>Bacteria</taxon>
        <taxon>Bacillati</taxon>
        <taxon>Actinomycetota</taxon>
        <taxon>Actinomycetes</taxon>
        <taxon>Mycobacteriales</taxon>
        <taxon>Mycobacteriaceae</taxon>
        <taxon>Mycolicibacterium</taxon>
    </lineage>
</organism>
<feature type="chain" id="PRO_5019020573" description="Secreted protein" evidence="1">
    <location>
        <begin position="25"/>
        <end position="95"/>
    </location>
</feature>
<keyword evidence="3" id="KW-1185">Reference proteome</keyword>
<evidence type="ECO:0000313" key="3">
    <source>
        <dbReference type="Proteomes" id="UP000279306"/>
    </source>
</evidence>
<dbReference type="OrthoDB" id="4762505at2"/>
<evidence type="ECO:0008006" key="4">
    <source>
        <dbReference type="Google" id="ProtNLM"/>
    </source>
</evidence>